<evidence type="ECO:0008006" key="2">
    <source>
        <dbReference type="Google" id="ProtNLM"/>
    </source>
</evidence>
<dbReference type="EMBL" id="UINC01129585">
    <property type="protein sequence ID" value="SVD10069.1"/>
    <property type="molecule type" value="Genomic_DNA"/>
</dbReference>
<dbReference type="Gene3D" id="3.30.300.30">
    <property type="match status" value="1"/>
</dbReference>
<dbReference type="InterPro" id="IPR045851">
    <property type="entry name" value="AMP-bd_C_sf"/>
</dbReference>
<proteinExistence type="predicted"/>
<gene>
    <name evidence="1" type="ORF">METZ01_LOCUS362923</name>
</gene>
<organism evidence="1">
    <name type="scientific">marine metagenome</name>
    <dbReference type="NCBI Taxonomy" id="408172"/>
    <lineage>
        <taxon>unclassified sequences</taxon>
        <taxon>metagenomes</taxon>
        <taxon>ecological metagenomes</taxon>
    </lineage>
</organism>
<protein>
    <recommendedName>
        <fullName evidence="2">AMP-dependent ligase C-terminal domain-containing protein</fullName>
    </recommendedName>
</protein>
<sequence>RVEVLNPGTLPKTEFKAKRVRDERKT</sequence>
<reference evidence="1" key="1">
    <citation type="submission" date="2018-05" db="EMBL/GenBank/DDBJ databases">
        <authorList>
            <person name="Lanie J.A."/>
            <person name="Ng W.-L."/>
            <person name="Kazmierczak K.M."/>
            <person name="Andrzejewski T.M."/>
            <person name="Davidsen T.M."/>
            <person name="Wayne K.J."/>
            <person name="Tettelin H."/>
            <person name="Glass J.I."/>
            <person name="Rusch D."/>
            <person name="Podicherti R."/>
            <person name="Tsui H.-C.T."/>
            <person name="Winkler M.E."/>
        </authorList>
    </citation>
    <scope>NUCLEOTIDE SEQUENCE</scope>
</reference>
<feature type="non-terminal residue" evidence="1">
    <location>
        <position position="1"/>
    </location>
</feature>
<name>A0A382SJL6_9ZZZZ</name>
<dbReference type="AlphaFoldDB" id="A0A382SJL6"/>
<accession>A0A382SJL6</accession>
<evidence type="ECO:0000313" key="1">
    <source>
        <dbReference type="EMBL" id="SVD10069.1"/>
    </source>
</evidence>